<dbReference type="EMBL" id="MK249134">
    <property type="protein sequence ID" value="QCQ84606.1"/>
    <property type="molecule type" value="Genomic_DNA"/>
</dbReference>
<evidence type="ECO:0000313" key="2">
    <source>
        <dbReference type="EMBL" id="QCQ84606.1"/>
    </source>
</evidence>
<proteinExistence type="predicted"/>
<name>A0A4P8PKP9_9VIRU</name>
<dbReference type="InterPro" id="IPR046781">
    <property type="entry name" value="Phage_ORF5"/>
</dbReference>
<evidence type="ECO:0000313" key="3">
    <source>
        <dbReference type="EMBL" id="QCQ85027.1"/>
    </source>
</evidence>
<reference evidence="3" key="1">
    <citation type="submission" date="2018-12" db="EMBL/GenBank/DDBJ databases">
        <title>Singled stranded DNA viruses identified in blackflies (Austrosimulium ungulatum) sampled in New Zealand.</title>
        <authorList>
            <person name="Kraberger S."/>
            <person name="Fontenele R.S."/>
            <person name="Schmidlin K."/>
            <person name="Walters M."/>
            <person name="Varsani A."/>
        </authorList>
    </citation>
    <scope>NUCLEOTIDE SEQUENCE [LARGE SCALE GENOMIC DNA]</scope>
    <source>
        <strain evidence="2">018</strain>
        <strain evidence="3">160</strain>
    </source>
</reference>
<dbReference type="Proteomes" id="UP000323265">
    <property type="component" value="Segment"/>
</dbReference>
<dbReference type="Pfam" id="PF20577">
    <property type="entry name" value="Phage_ORF5"/>
    <property type="match status" value="1"/>
</dbReference>
<protein>
    <submittedName>
        <fullName evidence="3">Nonstructural protein</fullName>
    </submittedName>
</protein>
<dbReference type="EMBL" id="MK249210">
    <property type="protein sequence ID" value="QCQ85027.1"/>
    <property type="molecule type" value="Genomic_DNA"/>
</dbReference>
<evidence type="ECO:0000256" key="1">
    <source>
        <dbReference type="SAM" id="MobiDB-lite"/>
    </source>
</evidence>
<sequence length="87" mass="9498">MITLYQIYDLAGKTIVGPIMAVNHEAAAIRHFTDLLKAKDNLIGQHPDDFELRELGHQDDNGTIDPLSEPRSALTGSAWLATQAPST</sequence>
<dbReference type="Proteomes" id="UP000322880">
    <property type="component" value="Segment"/>
</dbReference>
<accession>A0A4P8PKP9</accession>
<organism evidence="3">
    <name type="scientific">Blackfly microvirus SF02</name>
    <dbReference type="NCBI Taxonomy" id="2576452"/>
    <lineage>
        <taxon>Viruses</taxon>
        <taxon>Monodnaviria</taxon>
        <taxon>Sangervirae</taxon>
        <taxon>Phixviricota</taxon>
        <taxon>Malgrandaviricetes</taxon>
        <taxon>Petitvirales</taxon>
        <taxon>Microviridae</taxon>
        <taxon>Microvirus</taxon>
    </lineage>
</organism>
<feature type="region of interest" description="Disordered" evidence="1">
    <location>
        <begin position="56"/>
        <end position="87"/>
    </location>
</feature>